<organism evidence="2 3">
    <name type="scientific">Ilex paraguariensis</name>
    <name type="common">yerba mate</name>
    <dbReference type="NCBI Taxonomy" id="185542"/>
    <lineage>
        <taxon>Eukaryota</taxon>
        <taxon>Viridiplantae</taxon>
        <taxon>Streptophyta</taxon>
        <taxon>Embryophyta</taxon>
        <taxon>Tracheophyta</taxon>
        <taxon>Spermatophyta</taxon>
        <taxon>Magnoliopsida</taxon>
        <taxon>eudicotyledons</taxon>
        <taxon>Gunneridae</taxon>
        <taxon>Pentapetalae</taxon>
        <taxon>asterids</taxon>
        <taxon>campanulids</taxon>
        <taxon>Aquifoliales</taxon>
        <taxon>Aquifoliaceae</taxon>
        <taxon>Ilex</taxon>
    </lineage>
</organism>
<keyword evidence="3" id="KW-1185">Reference proteome</keyword>
<evidence type="ECO:0000256" key="1">
    <source>
        <dbReference type="SAM" id="MobiDB-lite"/>
    </source>
</evidence>
<protein>
    <submittedName>
        <fullName evidence="2">Uncharacterized protein</fullName>
    </submittedName>
</protein>
<comment type="caution">
    <text evidence="2">The sequence shown here is derived from an EMBL/GenBank/DDBJ whole genome shotgun (WGS) entry which is preliminary data.</text>
</comment>
<gene>
    <name evidence="2" type="ORF">ILEXP_LOCUS18814</name>
</gene>
<dbReference type="EMBL" id="CAUOFW020002058">
    <property type="protein sequence ID" value="CAK9150657.1"/>
    <property type="molecule type" value="Genomic_DNA"/>
</dbReference>
<accession>A0ABC8S898</accession>
<feature type="region of interest" description="Disordered" evidence="1">
    <location>
        <begin position="50"/>
        <end position="97"/>
    </location>
</feature>
<reference evidence="2 3" key="1">
    <citation type="submission" date="2024-02" db="EMBL/GenBank/DDBJ databases">
        <authorList>
            <person name="Vignale AGUSTIN F."/>
            <person name="Sosa J E."/>
            <person name="Modenutti C."/>
        </authorList>
    </citation>
    <scope>NUCLEOTIDE SEQUENCE [LARGE SCALE GENOMIC DNA]</scope>
</reference>
<name>A0ABC8S898_9AQUA</name>
<proteinExistence type="predicted"/>
<dbReference type="Proteomes" id="UP001642360">
    <property type="component" value="Unassembled WGS sequence"/>
</dbReference>
<feature type="compositionally biased region" description="Gly residues" evidence="1">
    <location>
        <begin position="62"/>
        <end position="94"/>
    </location>
</feature>
<evidence type="ECO:0000313" key="2">
    <source>
        <dbReference type="EMBL" id="CAK9150657.1"/>
    </source>
</evidence>
<dbReference type="AlphaFoldDB" id="A0ABC8S898"/>
<sequence length="108" mass="10739">MLEELQVRNVLASKVVDGDAKVETVHRDQSVMAEVDQEVQAEVLHKVVECGGGMNESSTSTGGSGGDLGGPGGGGDSGSYGPGSGTGGGGGGGVIQEVQEVVEEEHNN</sequence>
<evidence type="ECO:0000313" key="3">
    <source>
        <dbReference type="Proteomes" id="UP001642360"/>
    </source>
</evidence>